<reference evidence="2" key="1">
    <citation type="submission" date="2016-02" db="EMBL/GenBank/DDBJ databases">
        <authorList>
            <person name="Schultz-Johansen M."/>
            <person name="Glaring M.A."/>
            <person name="Bech P.K."/>
            <person name="Stougaard P."/>
        </authorList>
    </citation>
    <scope>NUCLEOTIDE SEQUENCE [LARGE SCALE GENOMIC DNA]</scope>
    <source>
        <strain evidence="2">S66</strain>
    </source>
</reference>
<organism evidence="1 2">
    <name type="scientific">Paraglaciecola hydrolytica</name>
    <dbReference type="NCBI Taxonomy" id="1799789"/>
    <lineage>
        <taxon>Bacteria</taxon>
        <taxon>Pseudomonadati</taxon>
        <taxon>Pseudomonadota</taxon>
        <taxon>Gammaproteobacteria</taxon>
        <taxon>Alteromonadales</taxon>
        <taxon>Alteromonadaceae</taxon>
        <taxon>Paraglaciecola</taxon>
    </lineage>
</organism>
<evidence type="ECO:0000313" key="2">
    <source>
        <dbReference type="Proteomes" id="UP000070299"/>
    </source>
</evidence>
<dbReference type="STRING" id="1799789.AX660_20635"/>
<dbReference type="OrthoDB" id="6377428at2"/>
<dbReference type="Proteomes" id="UP000070299">
    <property type="component" value="Unassembled WGS sequence"/>
</dbReference>
<sequence>MSPTLLSLLKKVVVVSPDNLPLQPAMLFGSGGFARDLINKYHGKISGMLESEARIERGDLPNLGYPWLSPDNAVGNILLGTSVSAYQLEQLQLLAASGADNIEQIWIADPYLNERKLANIESEKRILLIEHGAGIKRHWQHLIQFRQYFNQRGYTVSSLCPLMLYSSDAYRFAAATFIWGGQRDIYRIADPLLQGINPTYIEYGFFPQSQHYYLDKKGVNQHCSLMDDDLSWVDEQHLGKLEQVKSGFLQGYRHQSADYVLVPLQVPDDANIINCCRFTNGMQEFIDYIVNYYPTSQKIMFKAHPKDPKQHTYNYRGKHHSDEPFLVLLQHAKHVHGITSSTLYEAALAGVDIITEGLSLLSRHQNNLTKLFAAMVDRQVPVSENNLKYWLDRYSFSRVNG</sequence>
<dbReference type="InterPro" id="IPR007833">
    <property type="entry name" value="Capsule_polysaccharide_synth"/>
</dbReference>
<gene>
    <name evidence="1" type="ORF">AX660_20635</name>
</gene>
<dbReference type="EMBL" id="LSNE01000009">
    <property type="protein sequence ID" value="KXI27916.1"/>
    <property type="molecule type" value="Genomic_DNA"/>
</dbReference>
<evidence type="ECO:0000313" key="1">
    <source>
        <dbReference type="EMBL" id="KXI27916.1"/>
    </source>
</evidence>
<proteinExistence type="predicted"/>
<comment type="caution">
    <text evidence="1">The sequence shown here is derived from an EMBL/GenBank/DDBJ whole genome shotgun (WGS) entry which is preliminary data.</text>
</comment>
<protein>
    <recommendedName>
        <fullName evidence="3">Capsule biosynthesis protein</fullName>
    </recommendedName>
</protein>
<dbReference type="RefSeq" id="WP_068379698.1">
    <property type="nucleotide sequence ID" value="NZ_LSNE01000009.1"/>
</dbReference>
<dbReference type="GO" id="GO:0000271">
    <property type="term" value="P:polysaccharide biosynthetic process"/>
    <property type="evidence" value="ECO:0007669"/>
    <property type="project" value="InterPro"/>
</dbReference>
<accession>A0A148KNL1</accession>
<name>A0A148KNL1_9ALTE</name>
<dbReference type="GO" id="GO:0015774">
    <property type="term" value="P:polysaccharide transport"/>
    <property type="evidence" value="ECO:0007669"/>
    <property type="project" value="InterPro"/>
</dbReference>
<keyword evidence="2" id="KW-1185">Reference proteome</keyword>
<evidence type="ECO:0008006" key="3">
    <source>
        <dbReference type="Google" id="ProtNLM"/>
    </source>
</evidence>
<dbReference type="Pfam" id="PF05159">
    <property type="entry name" value="Capsule_synth"/>
    <property type="match status" value="1"/>
</dbReference>
<dbReference type="AlphaFoldDB" id="A0A148KNL1"/>